<evidence type="ECO:0000256" key="2">
    <source>
        <dbReference type="SAM" id="SignalP"/>
    </source>
</evidence>
<name>A0A0A0DG95_9STRE</name>
<dbReference type="AlphaFoldDB" id="A0A0A0DG95"/>
<gene>
    <name evidence="4" type="ORF">SSIN_1121</name>
</gene>
<evidence type="ECO:0000313" key="4">
    <source>
        <dbReference type="EMBL" id="KGM37129.1"/>
    </source>
</evidence>
<comment type="caution">
    <text evidence="4">The sequence shown here is derived from an EMBL/GenBank/DDBJ whole genome shotgun (WGS) entry which is preliminary data.</text>
</comment>
<evidence type="ECO:0000313" key="5">
    <source>
        <dbReference type="Proteomes" id="UP000030019"/>
    </source>
</evidence>
<dbReference type="STRING" id="176090.SSIN_1121"/>
<feature type="domain" description="DUF6287" evidence="3">
    <location>
        <begin position="78"/>
        <end position="111"/>
    </location>
</feature>
<dbReference type="Proteomes" id="UP000030019">
    <property type="component" value="Unassembled WGS sequence"/>
</dbReference>
<feature type="signal peptide" evidence="2">
    <location>
        <begin position="1"/>
        <end position="20"/>
    </location>
</feature>
<keyword evidence="2" id="KW-0732">Signal</keyword>
<dbReference type="InterPro" id="IPR046254">
    <property type="entry name" value="DUF6287"/>
</dbReference>
<organism evidence="4 5">
    <name type="scientific">Streptococcus sinensis</name>
    <dbReference type="NCBI Taxonomy" id="176090"/>
    <lineage>
        <taxon>Bacteria</taxon>
        <taxon>Bacillati</taxon>
        <taxon>Bacillota</taxon>
        <taxon>Bacilli</taxon>
        <taxon>Lactobacillales</taxon>
        <taxon>Streptococcaceae</taxon>
        <taxon>Streptococcus</taxon>
    </lineage>
</organism>
<keyword evidence="5" id="KW-1185">Reference proteome</keyword>
<evidence type="ECO:0000259" key="3">
    <source>
        <dbReference type="Pfam" id="PF19804"/>
    </source>
</evidence>
<feature type="chain" id="PRO_5039242029" description="DUF6287 domain-containing protein" evidence="2">
    <location>
        <begin position="21"/>
        <end position="191"/>
    </location>
</feature>
<reference evidence="4 5" key="1">
    <citation type="submission" date="2014-06" db="EMBL/GenBank/DDBJ databases">
        <authorList>
            <person name="Teng J.L."/>
            <person name="Huang Y."/>
            <person name="Tse H."/>
            <person name="Lau S.K."/>
            <person name="Woo P.C."/>
        </authorList>
    </citation>
    <scope>NUCLEOTIDE SEQUENCE [LARGE SCALE GENOMIC DNA]</scope>
    <source>
        <strain evidence="4 5">HKU4</strain>
    </source>
</reference>
<accession>A0A0A0DG95</accession>
<dbReference type="Pfam" id="PF19804">
    <property type="entry name" value="DUF6287"/>
    <property type="match status" value="1"/>
</dbReference>
<dbReference type="PROSITE" id="PS51257">
    <property type="entry name" value="PROKAR_LIPOPROTEIN"/>
    <property type="match status" value="1"/>
</dbReference>
<dbReference type="RefSeq" id="WP_037616628.1">
    <property type="nucleotide sequence ID" value="NZ_JPEN01000066.1"/>
</dbReference>
<feature type="compositionally biased region" description="Low complexity" evidence="1">
    <location>
        <begin position="29"/>
        <end position="73"/>
    </location>
</feature>
<proteinExistence type="predicted"/>
<evidence type="ECO:0000256" key="1">
    <source>
        <dbReference type="SAM" id="MobiDB-lite"/>
    </source>
</evidence>
<dbReference type="EMBL" id="JPEN01000066">
    <property type="protein sequence ID" value="KGM37129.1"/>
    <property type="molecule type" value="Genomic_DNA"/>
</dbReference>
<dbReference type="PATRIC" id="fig|176090.4.peg.1086"/>
<sequence length="191" mass="20195">MKKWMIILAGALTASLVLVACGQKKEEPTSTSSTSKVSSTSSTSSKKSEKSAGSTDNSGEVGSQEGSVSSTQEPAVTSSLDMQAIASGDFSSMIGTWQDANGVSYTFDERGIVSDVAKLETDYAKLDENGLYLVGIRWNNFTGAAFLIIPAGKSLPADKTADGTDPTDTSQDRFIIAQSISEHPDVFYRVK</sequence>
<feature type="region of interest" description="Disordered" evidence="1">
    <location>
        <begin position="25"/>
        <end position="77"/>
    </location>
</feature>
<protein>
    <recommendedName>
        <fullName evidence="3">DUF6287 domain-containing protein</fullName>
    </recommendedName>
</protein>